<gene>
    <name evidence="2" type="ORF">BDV96DRAFT_602076</name>
</gene>
<sequence>MNATPNLPAIDITTLLTRLRSLTLDPSSRPYPTTNPTLSSKTAFQNPSDGCWNLNAGRTWVPTPPGYIALENEKEKEGAGYGEDDNEDFEDGLGTEMELKQQLRSQVSPDKRDSASFATTPSGRRDTAVEEDGTPKLSPGETVSPFTGSPKIKVIDKGEDGGNVTEVEGKIPRARRGSAKLEGQPLFRDVMYR</sequence>
<organism evidence="2 3">
    <name type="scientific">Lophiotrema nucula</name>
    <dbReference type="NCBI Taxonomy" id="690887"/>
    <lineage>
        <taxon>Eukaryota</taxon>
        <taxon>Fungi</taxon>
        <taxon>Dikarya</taxon>
        <taxon>Ascomycota</taxon>
        <taxon>Pezizomycotina</taxon>
        <taxon>Dothideomycetes</taxon>
        <taxon>Pleosporomycetidae</taxon>
        <taxon>Pleosporales</taxon>
        <taxon>Lophiotremataceae</taxon>
        <taxon>Lophiotrema</taxon>
    </lineage>
</organism>
<protein>
    <submittedName>
        <fullName evidence="2">Uncharacterized protein</fullName>
    </submittedName>
</protein>
<dbReference type="Proteomes" id="UP000799770">
    <property type="component" value="Unassembled WGS sequence"/>
</dbReference>
<feature type="region of interest" description="Disordered" evidence="1">
    <location>
        <begin position="100"/>
        <end position="169"/>
    </location>
</feature>
<feature type="compositionally biased region" description="Acidic residues" evidence="1">
    <location>
        <begin position="82"/>
        <end position="93"/>
    </location>
</feature>
<name>A0A6A5YZX3_9PLEO</name>
<accession>A0A6A5YZX3</accession>
<proteinExistence type="predicted"/>
<keyword evidence="3" id="KW-1185">Reference proteome</keyword>
<evidence type="ECO:0000313" key="3">
    <source>
        <dbReference type="Proteomes" id="UP000799770"/>
    </source>
</evidence>
<evidence type="ECO:0000313" key="2">
    <source>
        <dbReference type="EMBL" id="KAF2112690.1"/>
    </source>
</evidence>
<feature type="region of interest" description="Disordered" evidence="1">
    <location>
        <begin position="75"/>
        <end position="94"/>
    </location>
</feature>
<dbReference type="AlphaFoldDB" id="A0A6A5YZX3"/>
<reference evidence="2" key="1">
    <citation type="journal article" date="2020" name="Stud. Mycol.">
        <title>101 Dothideomycetes genomes: a test case for predicting lifestyles and emergence of pathogens.</title>
        <authorList>
            <person name="Haridas S."/>
            <person name="Albert R."/>
            <person name="Binder M."/>
            <person name="Bloem J."/>
            <person name="Labutti K."/>
            <person name="Salamov A."/>
            <person name="Andreopoulos B."/>
            <person name="Baker S."/>
            <person name="Barry K."/>
            <person name="Bills G."/>
            <person name="Bluhm B."/>
            <person name="Cannon C."/>
            <person name="Castanera R."/>
            <person name="Culley D."/>
            <person name="Daum C."/>
            <person name="Ezra D."/>
            <person name="Gonzalez J."/>
            <person name="Henrissat B."/>
            <person name="Kuo A."/>
            <person name="Liang C."/>
            <person name="Lipzen A."/>
            <person name="Lutzoni F."/>
            <person name="Magnuson J."/>
            <person name="Mondo S."/>
            <person name="Nolan M."/>
            <person name="Ohm R."/>
            <person name="Pangilinan J."/>
            <person name="Park H.-J."/>
            <person name="Ramirez L."/>
            <person name="Alfaro M."/>
            <person name="Sun H."/>
            <person name="Tritt A."/>
            <person name="Yoshinaga Y."/>
            <person name="Zwiers L.-H."/>
            <person name="Turgeon B."/>
            <person name="Goodwin S."/>
            <person name="Spatafora J."/>
            <person name="Crous P."/>
            <person name="Grigoriev I."/>
        </authorList>
    </citation>
    <scope>NUCLEOTIDE SEQUENCE</scope>
    <source>
        <strain evidence="2">CBS 627.86</strain>
    </source>
</reference>
<evidence type="ECO:0000256" key="1">
    <source>
        <dbReference type="SAM" id="MobiDB-lite"/>
    </source>
</evidence>
<dbReference type="EMBL" id="ML977330">
    <property type="protein sequence ID" value="KAF2112690.1"/>
    <property type="molecule type" value="Genomic_DNA"/>
</dbReference>